<dbReference type="OrthoDB" id="10377573at2759"/>
<dbReference type="AlphaFoldDB" id="A0A7J6KHX5"/>
<dbReference type="Proteomes" id="UP000591131">
    <property type="component" value="Unassembled WGS sequence"/>
</dbReference>
<protein>
    <submittedName>
        <fullName evidence="1">Uncharacterized protein</fullName>
    </submittedName>
</protein>
<dbReference type="EMBL" id="JAAPAO010003488">
    <property type="protein sequence ID" value="KAF4646432.1"/>
    <property type="molecule type" value="Genomic_DNA"/>
</dbReference>
<evidence type="ECO:0000313" key="1">
    <source>
        <dbReference type="EMBL" id="KAF4646432.1"/>
    </source>
</evidence>
<keyword evidence="2" id="KW-1185">Reference proteome</keyword>
<comment type="caution">
    <text evidence="1">The sequence shown here is derived from an EMBL/GenBank/DDBJ whole genome shotgun (WGS) entry which is preliminary data.</text>
</comment>
<sequence length="161" mass="18586">MDDGNEPKLREDEAVEVWSATHEWIQSAYALITHVRNEKQLTAELKSLVSCRSVKVFQTGDKVRLYRSIDGHRRIEGPFEVDRRDPDNCFLYFLKGRKFPAPLSHLLPFHEEGSEVQREAETRPHRAHLASLLRGHVPQGIPLADLRSGDWLVVRHLTDED</sequence>
<name>A0A7J6KHX5_PERCH</name>
<reference evidence="1 2" key="1">
    <citation type="submission" date="2020-04" db="EMBL/GenBank/DDBJ databases">
        <title>Perkinsus chesapeaki whole genome sequence.</title>
        <authorList>
            <person name="Bogema D.R."/>
        </authorList>
    </citation>
    <scope>NUCLEOTIDE SEQUENCE [LARGE SCALE GENOMIC DNA]</scope>
    <source>
        <strain evidence="1">ATCC PRA-425</strain>
    </source>
</reference>
<feature type="non-terminal residue" evidence="1">
    <location>
        <position position="161"/>
    </location>
</feature>
<proteinExistence type="predicted"/>
<evidence type="ECO:0000313" key="2">
    <source>
        <dbReference type="Proteomes" id="UP000591131"/>
    </source>
</evidence>
<organism evidence="1 2">
    <name type="scientific">Perkinsus chesapeaki</name>
    <name type="common">Clam parasite</name>
    <name type="synonym">Perkinsus andrewsi</name>
    <dbReference type="NCBI Taxonomy" id="330153"/>
    <lineage>
        <taxon>Eukaryota</taxon>
        <taxon>Sar</taxon>
        <taxon>Alveolata</taxon>
        <taxon>Perkinsozoa</taxon>
        <taxon>Perkinsea</taxon>
        <taxon>Perkinsida</taxon>
        <taxon>Perkinsidae</taxon>
        <taxon>Perkinsus</taxon>
    </lineage>
</organism>
<accession>A0A7J6KHX5</accession>
<gene>
    <name evidence="1" type="ORF">FOL47_006271</name>
</gene>